<evidence type="ECO:0000256" key="9">
    <source>
        <dbReference type="ARBA" id="ARBA00050776"/>
    </source>
</evidence>
<dbReference type="InterPro" id="IPR015421">
    <property type="entry name" value="PyrdxlP-dep_Trfase_major"/>
</dbReference>
<evidence type="ECO:0000256" key="2">
    <source>
        <dbReference type="ARBA" id="ARBA00006490"/>
    </source>
</evidence>
<dbReference type="PANTHER" id="PTHR11601">
    <property type="entry name" value="CYSTEINE DESULFURYLASE FAMILY MEMBER"/>
    <property type="match status" value="1"/>
</dbReference>
<comment type="cofactor">
    <cofactor evidence="1 10">
        <name>pyridoxal 5'-phosphate</name>
        <dbReference type="ChEBI" id="CHEBI:597326"/>
    </cofactor>
</comment>
<proteinExistence type="inferred from homology"/>
<evidence type="ECO:0000313" key="12">
    <source>
        <dbReference type="EMBL" id="MBM7838018.1"/>
    </source>
</evidence>
<reference evidence="12" key="1">
    <citation type="submission" date="2021-01" db="EMBL/GenBank/DDBJ databases">
        <title>Genomic Encyclopedia of Type Strains, Phase IV (KMG-IV): sequencing the most valuable type-strain genomes for metagenomic binning, comparative biology and taxonomic classification.</title>
        <authorList>
            <person name="Goeker M."/>
        </authorList>
    </citation>
    <scope>NUCLEOTIDE SEQUENCE</scope>
    <source>
        <strain evidence="12">DSM 21943</strain>
    </source>
</reference>
<dbReference type="InterPro" id="IPR015422">
    <property type="entry name" value="PyrdxlP-dep_Trfase_small"/>
</dbReference>
<dbReference type="InterPro" id="IPR000192">
    <property type="entry name" value="Aminotrans_V_dom"/>
</dbReference>
<accession>A0ABS2SRA5</accession>
<evidence type="ECO:0000313" key="13">
    <source>
        <dbReference type="Proteomes" id="UP001179280"/>
    </source>
</evidence>
<dbReference type="SUPFAM" id="SSF53383">
    <property type="entry name" value="PLP-dependent transferases"/>
    <property type="match status" value="1"/>
</dbReference>
<dbReference type="Pfam" id="PF00266">
    <property type="entry name" value="Aminotran_5"/>
    <property type="match status" value="1"/>
</dbReference>
<evidence type="ECO:0000256" key="3">
    <source>
        <dbReference type="ARBA" id="ARBA00012239"/>
    </source>
</evidence>
<dbReference type="Proteomes" id="UP001179280">
    <property type="component" value="Unassembled WGS sequence"/>
</dbReference>
<evidence type="ECO:0000256" key="4">
    <source>
        <dbReference type="ARBA" id="ARBA00022679"/>
    </source>
</evidence>
<dbReference type="Gene3D" id="3.40.640.10">
    <property type="entry name" value="Type I PLP-dependent aspartate aminotransferase-like (Major domain)"/>
    <property type="match status" value="1"/>
</dbReference>
<comment type="similarity">
    <text evidence="2">Belongs to the class-V pyridoxal-phosphate-dependent aminotransferase family. NifS/IscS subfamily.</text>
</comment>
<dbReference type="RefSeq" id="WP_204465166.1">
    <property type="nucleotide sequence ID" value="NZ_JAFBCV010000003.1"/>
</dbReference>
<protein>
    <recommendedName>
        <fullName evidence="3">cysteine desulfurase</fullName>
        <ecNumber evidence="3">2.8.1.7</ecNumber>
    </recommendedName>
</protein>
<dbReference type="NCBIfam" id="NF002806">
    <property type="entry name" value="PRK02948.1"/>
    <property type="match status" value="1"/>
</dbReference>
<feature type="domain" description="Aminotransferase class V" evidence="11">
    <location>
        <begin position="4"/>
        <end position="365"/>
    </location>
</feature>
<evidence type="ECO:0000256" key="1">
    <source>
        <dbReference type="ARBA" id="ARBA00001933"/>
    </source>
</evidence>
<dbReference type="EC" id="2.8.1.7" evidence="3"/>
<keyword evidence="4 12" id="KW-0808">Transferase</keyword>
<dbReference type="InterPro" id="IPR016454">
    <property type="entry name" value="Cysteine_dSase"/>
</dbReference>
<sequence>MEPIYLDHAATSPVDKRVLDEMIPYFSMEFGNPSSTHLFGRKAKQALFEARARIAHVLGANANEIIFTSGGTEANNLALVGYVRANAHKGKHLITTEIEHHAILHTIDQLEQEGFSVTRLPVDSDGRISIADLQDALTDETIVVSIMFGNNEVGTLQPIVEIGELIADHQAVFHTDAVQAAGILSIDVKALKIDMASISSHKLNGPKGIGCLYLRENIEIQPMFFGGEQEKRRRAGTENVPGAVGFARAFELAAAEYQDRASKYTYFRSQFFAIMNEYKIKVTENGSDKYKLPHILNVCFDGVKTEALLMQLDLLGIAASGGSACTAGTHLPSHVIEAMYGKESNKVDEAIRFSFGLGNTDDQLEFTFNAIAKAVRDAHQQNAFIE</sequence>
<evidence type="ECO:0000256" key="5">
    <source>
        <dbReference type="ARBA" id="ARBA00022723"/>
    </source>
</evidence>
<comment type="catalytic activity">
    <reaction evidence="9">
        <text>(sulfur carrier)-H + L-cysteine = (sulfur carrier)-SH + L-alanine</text>
        <dbReference type="Rhea" id="RHEA:43892"/>
        <dbReference type="Rhea" id="RHEA-COMP:14737"/>
        <dbReference type="Rhea" id="RHEA-COMP:14739"/>
        <dbReference type="ChEBI" id="CHEBI:29917"/>
        <dbReference type="ChEBI" id="CHEBI:35235"/>
        <dbReference type="ChEBI" id="CHEBI:57972"/>
        <dbReference type="ChEBI" id="CHEBI:64428"/>
        <dbReference type="EC" id="2.8.1.7"/>
    </reaction>
</comment>
<keyword evidence="13" id="KW-1185">Reference proteome</keyword>
<dbReference type="PIRSF" id="PIRSF005572">
    <property type="entry name" value="NifS"/>
    <property type="match status" value="1"/>
</dbReference>
<keyword evidence="6" id="KW-0663">Pyridoxal phosphate</keyword>
<evidence type="ECO:0000256" key="10">
    <source>
        <dbReference type="RuleBase" id="RU004504"/>
    </source>
</evidence>
<keyword evidence="7" id="KW-0408">Iron</keyword>
<evidence type="ECO:0000256" key="7">
    <source>
        <dbReference type="ARBA" id="ARBA00023004"/>
    </source>
</evidence>
<keyword evidence="8" id="KW-0411">Iron-sulfur</keyword>
<dbReference type="EMBL" id="JAFBCV010000003">
    <property type="protein sequence ID" value="MBM7838018.1"/>
    <property type="molecule type" value="Genomic_DNA"/>
</dbReference>
<dbReference type="InterPro" id="IPR020578">
    <property type="entry name" value="Aminotrans_V_PyrdxlP_BS"/>
</dbReference>
<dbReference type="Gene3D" id="1.10.260.50">
    <property type="match status" value="1"/>
</dbReference>
<dbReference type="Gene3D" id="3.90.1150.10">
    <property type="entry name" value="Aspartate Aminotransferase, domain 1"/>
    <property type="match status" value="1"/>
</dbReference>
<dbReference type="PANTHER" id="PTHR11601:SF34">
    <property type="entry name" value="CYSTEINE DESULFURASE"/>
    <property type="match status" value="1"/>
</dbReference>
<evidence type="ECO:0000256" key="6">
    <source>
        <dbReference type="ARBA" id="ARBA00022898"/>
    </source>
</evidence>
<evidence type="ECO:0000256" key="8">
    <source>
        <dbReference type="ARBA" id="ARBA00023014"/>
    </source>
</evidence>
<organism evidence="12 13">
    <name type="scientific">Shouchella xiaoxiensis</name>
    <dbReference type="NCBI Taxonomy" id="766895"/>
    <lineage>
        <taxon>Bacteria</taxon>
        <taxon>Bacillati</taxon>
        <taxon>Bacillota</taxon>
        <taxon>Bacilli</taxon>
        <taxon>Bacillales</taxon>
        <taxon>Bacillaceae</taxon>
        <taxon>Shouchella</taxon>
    </lineage>
</organism>
<evidence type="ECO:0000259" key="11">
    <source>
        <dbReference type="Pfam" id="PF00266"/>
    </source>
</evidence>
<gene>
    <name evidence="12" type="ORF">JOC54_001249</name>
</gene>
<dbReference type="GO" id="GO:0031071">
    <property type="term" value="F:cysteine desulfurase activity"/>
    <property type="evidence" value="ECO:0007669"/>
    <property type="project" value="UniProtKB-EC"/>
</dbReference>
<name>A0ABS2SRA5_9BACI</name>
<dbReference type="PROSITE" id="PS00595">
    <property type="entry name" value="AA_TRANSFER_CLASS_5"/>
    <property type="match status" value="1"/>
</dbReference>
<dbReference type="InterPro" id="IPR015424">
    <property type="entry name" value="PyrdxlP-dep_Trfase"/>
</dbReference>
<comment type="caution">
    <text evidence="12">The sequence shown here is derived from an EMBL/GenBank/DDBJ whole genome shotgun (WGS) entry which is preliminary data.</text>
</comment>
<keyword evidence="5" id="KW-0479">Metal-binding</keyword>